<evidence type="ECO:0000313" key="2">
    <source>
        <dbReference type="Proteomes" id="UP000033109"/>
    </source>
</evidence>
<dbReference type="PATRIC" id="fig|400092.3.peg.3052"/>
<dbReference type="KEGG" id="pko:PKOR_14010"/>
<proteinExistence type="predicted"/>
<protein>
    <recommendedName>
        <fullName evidence="3">DUF2961 domain-containing protein</fullName>
    </recommendedName>
</protein>
<accession>A0A0E3ZG94</accession>
<name>A0A0E3ZG94_9BACT</name>
<gene>
    <name evidence="1" type="ORF">PKOR_14010</name>
</gene>
<dbReference type="OrthoDB" id="2518538at2"/>
<dbReference type="Proteomes" id="UP000033109">
    <property type="component" value="Chromosome"/>
</dbReference>
<keyword evidence="2" id="KW-1185">Reference proteome</keyword>
<evidence type="ECO:0008006" key="3">
    <source>
        <dbReference type="Google" id="ProtNLM"/>
    </source>
</evidence>
<evidence type="ECO:0000313" key="1">
    <source>
        <dbReference type="EMBL" id="AKD04008.1"/>
    </source>
</evidence>
<dbReference type="Gene3D" id="2.60.120.1390">
    <property type="match status" value="1"/>
</dbReference>
<organism evidence="1 2">
    <name type="scientific">Pontibacter korlensis</name>
    <dbReference type="NCBI Taxonomy" id="400092"/>
    <lineage>
        <taxon>Bacteria</taxon>
        <taxon>Pseudomonadati</taxon>
        <taxon>Bacteroidota</taxon>
        <taxon>Cytophagia</taxon>
        <taxon>Cytophagales</taxon>
        <taxon>Hymenobacteraceae</taxon>
        <taxon>Pontibacter</taxon>
    </lineage>
</organism>
<dbReference type="InterPro" id="IPR021345">
    <property type="entry name" value="DUF2961"/>
</dbReference>
<reference evidence="1 2" key="1">
    <citation type="journal article" date="2015" name="Sci. Rep.">
        <title>Unraveling adaptation of Pontibacter korlensis to radiation and infertility in desert through complete genome and comparative transcriptomic analysis.</title>
        <authorList>
            <person name="Dai J."/>
            <person name="Dai W."/>
            <person name="Qiu C."/>
            <person name="Yang Z."/>
            <person name="Zhang Y."/>
            <person name="Zhou M."/>
            <person name="Zhang L."/>
            <person name="Fang C."/>
            <person name="Gao Q."/>
            <person name="Yang Q."/>
            <person name="Li X."/>
            <person name="Wang Z."/>
            <person name="Wang Z."/>
            <person name="Jia Z."/>
            <person name="Chen X."/>
        </authorList>
    </citation>
    <scope>NUCLEOTIDE SEQUENCE [LARGE SCALE GENOMIC DNA]</scope>
    <source>
        <strain evidence="1 2">X14-1T</strain>
    </source>
</reference>
<dbReference type="Gene3D" id="2.60.120.260">
    <property type="entry name" value="Galactose-binding domain-like"/>
    <property type="match status" value="1"/>
</dbReference>
<dbReference type="AlphaFoldDB" id="A0A0E3ZG94"/>
<dbReference type="EMBL" id="CP009621">
    <property type="protein sequence ID" value="AKD04008.1"/>
    <property type="molecule type" value="Genomic_DNA"/>
</dbReference>
<dbReference type="STRING" id="400092.PKOR_14010"/>
<dbReference type="HOGENOM" id="CLU_962624_0_0_10"/>
<dbReference type="Pfam" id="PF11175">
    <property type="entry name" value="DUF2961"/>
    <property type="match status" value="1"/>
</dbReference>
<sequence>MSLMVWNPKGGSCKQYGGEGHWWWGEGDEKFFVDGETFPSTFGTGTEDYFGYAWCIPNYFTRAFHSQSHTEDNMGYQALNRWQVIDNVPFQKSFRAYLEKYFPDKWPTQYAVTAYWYLNKGGVDPIKPTPVAELYGFEIPYQVYRKPGVIEGESMQIEDNSGGWATTDVFADERIFDRVSGHKILLWHGDPKKENKLTTTFKVDKPGTYSVKAQVVKSPEGGKFGVALNGQQVKKELNFKSEVAPGKAEVVDLGTFELKPGKQVMEFKWIPAEGFGEKMMIDYIDLKLM</sequence>